<dbReference type="InterPro" id="IPR036397">
    <property type="entry name" value="RNaseH_sf"/>
</dbReference>
<sequence>MGVVEGQCLAVAAAVDIEATVEGQCAVAAAVDSEATVCGCGGYRGNCGRSVYCSCGCGGYGGNCGSRCREYYCSEDNSQDQVVAWINCNGVGEWKYLHLILEIRSLMSRLNQVVVEYEPRETNLFADALAKRGADGGGFLLKWSDS</sequence>
<dbReference type="GO" id="GO:0004523">
    <property type="term" value="F:RNA-DNA hybrid ribonuclease activity"/>
    <property type="evidence" value="ECO:0007669"/>
    <property type="project" value="InterPro"/>
</dbReference>
<dbReference type="InterPro" id="IPR002156">
    <property type="entry name" value="RNaseH_domain"/>
</dbReference>
<dbReference type="Pfam" id="PF13456">
    <property type="entry name" value="RVT_3"/>
    <property type="match status" value="1"/>
</dbReference>
<evidence type="ECO:0000259" key="1">
    <source>
        <dbReference type="Pfam" id="PF13456"/>
    </source>
</evidence>
<dbReference type="Gene3D" id="3.30.420.10">
    <property type="entry name" value="Ribonuclease H-like superfamily/Ribonuclease H"/>
    <property type="match status" value="1"/>
</dbReference>
<accession>A0AA39W6B0</accession>
<reference evidence="2" key="1">
    <citation type="journal article" date="2022" name="Plant J.">
        <title>Strategies of tolerance reflected in two North American maple genomes.</title>
        <authorList>
            <person name="McEvoy S.L."/>
            <person name="Sezen U.U."/>
            <person name="Trouern-Trend A."/>
            <person name="McMahon S.M."/>
            <person name="Schaberg P.G."/>
            <person name="Yang J."/>
            <person name="Wegrzyn J.L."/>
            <person name="Swenson N.G."/>
        </authorList>
    </citation>
    <scope>NUCLEOTIDE SEQUENCE</scope>
    <source>
        <strain evidence="2">NS2018</strain>
    </source>
</reference>
<comment type="caution">
    <text evidence="2">The sequence shown here is derived from an EMBL/GenBank/DDBJ whole genome shotgun (WGS) entry which is preliminary data.</text>
</comment>
<proteinExistence type="predicted"/>
<evidence type="ECO:0000313" key="3">
    <source>
        <dbReference type="Proteomes" id="UP001168877"/>
    </source>
</evidence>
<dbReference type="AlphaFoldDB" id="A0AA39W6B0"/>
<keyword evidence="3" id="KW-1185">Reference proteome</keyword>
<evidence type="ECO:0000313" key="2">
    <source>
        <dbReference type="EMBL" id="KAK0603011.1"/>
    </source>
</evidence>
<feature type="domain" description="RNase H type-1" evidence="1">
    <location>
        <begin position="80"/>
        <end position="132"/>
    </location>
</feature>
<gene>
    <name evidence="2" type="ORF">LWI29_000455</name>
</gene>
<reference evidence="2" key="2">
    <citation type="submission" date="2023-06" db="EMBL/GenBank/DDBJ databases">
        <authorList>
            <person name="Swenson N.G."/>
            <person name="Wegrzyn J.L."/>
            <person name="Mcevoy S.L."/>
        </authorList>
    </citation>
    <scope>NUCLEOTIDE SEQUENCE</scope>
    <source>
        <strain evidence="2">NS2018</strain>
        <tissue evidence="2">Leaf</tissue>
    </source>
</reference>
<dbReference type="Proteomes" id="UP001168877">
    <property type="component" value="Unassembled WGS sequence"/>
</dbReference>
<name>A0AA39W6B0_ACESA</name>
<dbReference type="GO" id="GO:0003676">
    <property type="term" value="F:nucleic acid binding"/>
    <property type="evidence" value="ECO:0007669"/>
    <property type="project" value="InterPro"/>
</dbReference>
<organism evidence="2 3">
    <name type="scientific">Acer saccharum</name>
    <name type="common">Sugar maple</name>
    <dbReference type="NCBI Taxonomy" id="4024"/>
    <lineage>
        <taxon>Eukaryota</taxon>
        <taxon>Viridiplantae</taxon>
        <taxon>Streptophyta</taxon>
        <taxon>Embryophyta</taxon>
        <taxon>Tracheophyta</taxon>
        <taxon>Spermatophyta</taxon>
        <taxon>Magnoliopsida</taxon>
        <taxon>eudicotyledons</taxon>
        <taxon>Gunneridae</taxon>
        <taxon>Pentapetalae</taxon>
        <taxon>rosids</taxon>
        <taxon>malvids</taxon>
        <taxon>Sapindales</taxon>
        <taxon>Sapindaceae</taxon>
        <taxon>Hippocastanoideae</taxon>
        <taxon>Acereae</taxon>
        <taxon>Acer</taxon>
    </lineage>
</organism>
<dbReference type="EMBL" id="JAUESC010000002">
    <property type="protein sequence ID" value="KAK0603011.1"/>
    <property type="molecule type" value="Genomic_DNA"/>
</dbReference>
<protein>
    <recommendedName>
        <fullName evidence="1">RNase H type-1 domain-containing protein</fullName>
    </recommendedName>
</protein>